<proteinExistence type="predicted"/>
<evidence type="ECO:0000313" key="3">
    <source>
        <dbReference type="EMBL" id="MBP0481633.1"/>
    </source>
</evidence>
<dbReference type="AlphaFoldDB" id="A0A940ML74"/>
<sequence length="158" mass="17244">MSSPAPILRIAALAALLFIGSTSVARAKEYLCSPMTGQLVTPEGAPVPDTPVRRSWFWRGKRGEDSTVTDAEGRFSFGPVHPKRGLFERIPAREAVTQDYFADLPEGPFQFLTLSTRGLALNAETMGRAFNIRCRTLLDPYADDIHFGTCSLIGAEAP</sequence>
<dbReference type="EMBL" id="JAGISH010000001">
    <property type="protein sequence ID" value="MBP0481633.1"/>
    <property type="molecule type" value="Genomic_DNA"/>
</dbReference>
<keyword evidence="1" id="KW-0732">Signal</keyword>
<feature type="domain" description="DUF6795" evidence="2">
    <location>
        <begin position="40"/>
        <end position="135"/>
    </location>
</feature>
<dbReference type="InterPro" id="IPR046474">
    <property type="entry name" value="DUF6795"/>
</dbReference>
<protein>
    <recommendedName>
        <fullName evidence="2">DUF6795 domain-containing protein</fullName>
    </recommendedName>
</protein>
<dbReference type="RefSeq" id="WP_209359451.1">
    <property type="nucleotide sequence ID" value="NZ_JAGISH010000001.1"/>
</dbReference>
<evidence type="ECO:0000259" key="2">
    <source>
        <dbReference type="Pfam" id="PF20598"/>
    </source>
</evidence>
<gene>
    <name evidence="3" type="ORF">J5474_03890</name>
</gene>
<keyword evidence="4" id="KW-1185">Reference proteome</keyword>
<organism evidence="3 4">
    <name type="scientific">Sagittula salina</name>
    <dbReference type="NCBI Taxonomy" id="2820268"/>
    <lineage>
        <taxon>Bacteria</taxon>
        <taxon>Pseudomonadati</taxon>
        <taxon>Pseudomonadota</taxon>
        <taxon>Alphaproteobacteria</taxon>
        <taxon>Rhodobacterales</taxon>
        <taxon>Roseobacteraceae</taxon>
        <taxon>Sagittula</taxon>
    </lineage>
</organism>
<reference evidence="3" key="1">
    <citation type="submission" date="2021-03" db="EMBL/GenBank/DDBJ databases">
        <title>Sagittula salina sp. nov. strain M10.9X isolated from the marine waste.</title>
        <authorList>
            <person name="Satari L."/>
            <person name="Molina-Menor E."/>
            <person name="Vidal-Verdu A."/>
            <person name="Pascual J."/>
            <person name="Pereto J."/>
            <person name="Porcar M."/>
        </authorList>
    </citation>
    <scope>NUCLEOTIDE SEQUENCE</scope>
    <source>
        <strain evidence="3">M10.9X</strain>
    </source>
</reference>
<evidence type="ECO:0000256" key="1">
    <source>
        <dbReference type="SAM" id="SignalP"/>
    </source>
</evidence>
<evidence type="ECO:0000313" key="4">
    <source>
        <dbReference type="Proteomes" id="UP000675940"/>
    </source>
</evidence>
<accession>A0A940ML74</accession>
<dbReference type="Pfam" id="PF20598">
    <property type="entry name" value="DUF6795"/>
    <property type="match status" value="1"/>
</dbReference>
<feature type="chain" id="PRO_5036680208" description="DUF6795 domain-containing protein" evidence="1">
    <location>
        <begin position="28"/>
        <end position="158"/>
    </location>
</feature>
<name>A0A940ML74_9RHOB</name>
<feature type="signal peptide" evidence="1">
    <location>
        <begin position="1"/>
        <end position="27"/>
    </location>
</feature>
<dbReference type="Proteomes" id="UP000675940">
    <property type="component" value="Unassembled WGS sequence"/>
</dbReference>
<comment type="caution">
    <text evidence="3">The sequence shown here is derived from an EMBL/GenBank/DDBJ whole genome shotgun (WGS) entry which is preliminary data.</text>
</comment>